<keyword evidence="4" id="KW-0788">Thiol protease</keyword>
<dbReference type="PRINTS" id="PR00704">
    <property type="entry name" value="CALPAIN"/>
</dbReference>
<evidence type="ECO:0000259" key="7">
    <source>
        <dbReference type="PROSITE" id="PS50203"/>
    </source>
</evidence>
<dbReference type="InterPro" id="IPR022683">
    <property type="entry name" value="Calpain_III"/>
</dbReference>
<name>A0A2A9N8T3_9AGAR</name>
<reference evidence="8 9" key="1">
    <citation type="submission" date="2014-02" db="EMBL/GenBank/DDBJ databases">
        <title>Transposable element dynamics among asymbiotic and ectomycorrhizal Amanita fungi.</title>
        <authorList>
            <consortium name="DOE Joint Genome Institute"/>
            <person name="Hess J."/>
            <person name="Skrede I."/>
            <person name="Wolfe B."/>
            <person name="LaButti K."/>
            <person name="Ohm R.A."/>
            <person name="Grigoriev I.V."/>
            <person name="Pringle A."/>
        </authorList>
    </citation>
    <scope>NUCLEOTIDE SEQUENCE [LARGE SCALE GENOMIC DNA]</scope>
    <source>
        <strain evidence="8 9">SKay4041</strain>
    </source>
</reference>
<dbReference type="EMBL" id="KZ302153">
    <property type="protein sequence ID" value="PFH46869.1"/>
    <property type="molecule type" value="Genomic_DNA"/>
</dbReference>
<dbReference type="SUPFAM" id="SSF116846">
    <property type="entry name" value="MIT domain"/>
    <property type="match status" value="1"/>
</dbReference>
<organism evidence="8 9">
    <name type="scientific">Amanita thiersii Skay4041</name>
    <dbReference type="NCBI Taxonomy" id="703135"/>
    <lineage>
        <taxon>Eukaryota</taxon>
        <taxon>Fungi</taxon>
        <taxon>Dikarya</taxon>
        <taxon>Basidiomycota</taxon>
        <taxon>Agaricomycotina</taxon>
        <taxon>Agaricomycetes</taxon>
        <taxon>Agaricomycetidae</taxon>
        <taxon>Agaricales</taxon>
        <taxon>Pluteineae</taxon>
        <taxon>Amanitaceae</taxon>
        <taxon>Amanita</taxon>
    </lineage>
</organism>
<evidence type="ECO:0000256" key="4">
    <source>
        <dbReference type="ARBA" id="ARBA00022807"/>
    </source>
</evidence>
<dbReference type="Gene3D" id="2.60.120.380">
    <property type="match status" value="2"/>
</dbReference>
<dbReference type="OrthoDB" id="167576at2759"/>
<dbReference type="Gene3D" id="1.20.58.80">
    <property type="entry name" value="Phosphotransferase system, lactose/cellobiose-type IIA subunit"/>
    <property type="match status" value="1"/>
</dbReference>
<dbReference type="Proteomes" id="UP000242287">
    <property type="component" value="Unassembled WGS sequence"/>
</dbReference>
<dbReference type="GO" id="GO:0004198">
    <property type="term" value="F:calcium-dependent cysteine-type endopeptidase activity"/>
    <property type="evidence" value="ECO:0007669"/>
    <property type="project" value="InterPro"/>
</dbReference>
<dbReference type="InterPro" id="IPR022684">
    <property type="entry name" value="Calpain_cysteine_protease"/>
</dbReference>
<dbReference type="AlphaFoldDB" id="A0A2A9N8T3"/>
<proteinExistence type="inferred from homology"/>
<comment type="similarity">
    <text evidence="1">Belongs to the peptidase C2 family. PalB/RIM13 subfamily.</text>
</comment>
<dbReference type="InterPro" id="IPR036181">
    <property type="entry name" value="MIT_dom_sf"/>
</dbReference>
<evidence type="ECO:0000313" key="9">
    <source>
        <dbReference type="Proteomes" id="UP000242287"/>
    </source>
</evidence>
<comment type="caution">
    <text evidence="6">Lacks conserved residue(s) required for the propagation of feature annotation.</text>
</comment>
<feature type="domain" description="Calpain catalytic" evidence="7">
    <location>
        <begin position="157"/>
        <end position="420"/>
    </location>
</feature>
<keyword evidence="9" id="KW-1185">Reference proteome</keyword>
<evidence type="ECO:0000256" key="2">
    <source>
        <dbReference type="ARBA" id="ARBA00022670"/>
    </source>
</evidence>
<dbReference type="InterPro" id="IPR038765">
    <property type="entry name" value="Papain-like_cys_pep_sf"/>
</dbReference>
<dbReference type="SMART" id="SM00230">
    <property type="entry name" value="CysPc"/>
    <property type="match status" value="1"/>
</dbReference>
<dbReference type="InterPro" id="IPR001300">
    <property type="entry name" value="Peptidase_C2_calpain_cat"/>
</dbReference>
<dbReference type="PANTHER" id="PTHR46143">
    <property type="entry name" value="CALPAIN-7"/>
    <property type="match status" value="1"/>
</dbReference>
<dbReference type="GO" id="GO:0006508">
    <property type="term" value="P:proteolysis"/>
    <property type="evidence" value="ECO:0007669"/>
    <property type="project" value="UniProtKB-KW"/>
</dbReference>
<dbReference type="SUPFAM" id="SSF49758">
    <property type="entry name" value="Calpain large subunit, middle domain (domain III)"/>
    <property type="match status" value="2"/>
</dbReference>
<keyword evidence="3" id="KW-0378">Hydrolase</keyword>
<accession>A0A2A9N8T3</accession>
<keyword evidence="2" id="KW-0645">Protease</keyword>
<dbReference type="Pfam" id="PF04212">
    <property type="entry name" value="MIT"/>
    <property type="match status" value="1"/>
</dbReference>
<dbReference type="SUPFAM" id="SSF54001">
    <property type="entry name" value="Cysteine proteinases"/>
    <property type="match status" value="1"/>
</dbReference>
<feature type="active site" evidence="5">
    <location>
        <position position="185"/>
    </location>
</feature>
<dbReference type="InterPro" id="IPR036213">
    <property type="entry name" value="Calpain_III_sf"/>
</dbReference>
<evidence type="ECO:0000256" key="3">
    <source>
        <dbReference type="ARBA" id="ARBA00022801"/>
    </source>
</evidence>
<dbReference type="SMART" id="SM00720">
    <property type="entry name" value="calpain_III"/>
    <property type="match status" value="1"/>
</dbReference>
<dbReference type="PROSITE" id="PS50203">
    <property type="entry name" value="CALPAIN_CAT"/>
    <property type="match status" value="1"/>
</dbReference>
<dbReference type="STRING" id="703135.A0A2A9N8T3"/>
<sequence>MNRNNELREAEENYTKATQAELSRNYDTAFRLYIKSAELFLHLCRSSPATGGSVQKTRWKASAAKALERAEKIKAFVDKNNTTPGAAGQKSDELAPELKLTPVGVNFFSPHEQFLVLKKGERVNGGIYFSWEESYGLLHNAEEQPQLSPEQLRQSSEWRRPTNTTAASLHRILPQEIIQNIVTDCSLCSSITVCLEHGQRFASDLLQGSLVPCPQHKPGLDFCGQYHVRIFFNGIWRRVIIDDKLPHSQTNGSVLCMSVLQPKGGLQRQHNIIWPSLFEKAYMKLMGGYEFLGSVSSTDLHALIGWIPEHIDIKSSNFEREKTWITVLHGFLSGHCMVTVGTGPRKECFWQTTQLLPSHSYAVVDVTEDEDGPTMTILNSWVPGNDKSHLSDSRFLRIPWNEVLSVFYGIYLSWDPSQWSESLTFHGTWKRRGQEDQLTNLRLRFNNVTTDKRIWILLTRHVVNSKRTTDFASLRVEVEDEAWKTAGAVIPQKLTEEGTFTNNTHILAKTQVSEGSGVLNITPSYDGDASAVGYTIVAYAGYGVTLKWDENMVTPPYTEKVSGVLTSKNSGGNGTYPTFMSNPQYWLRIHMPSSTSLSPSVDTRCRVRTSIVLKTAREVPVNVTLVWSQGERVYTLSERELAATSGPYSYGLATVVKDLSPGDYTVIVSAFEPQYIGAFSLTASVSSPFFLKPIVQEGAGMYKKVVQGEWSAETAGGGPSFNRYKENPLYAIHVSSQTQLKIRLQVLHPSATAPLNVTLYSTSSVEDSQQPTATSGPYDDAIAGVATPQFWLNTGTYWMVPSTYTPGIRAEFQLTIYSSVADIVIEQKQ</sequence>
<dbReference type="PANTHER" id="PTHR46143:SF1">
    <property type="entry name" value="CALPAIN-7"/>
    <property type="match status" value="1"/>
</dbReference>
<feature type="active site" evidence="5">
    <location>
        <position position="359"/>
    </location>
</feature>
<dbReference type="InterPro" id="IPR007330">
    <property type="entry name" value="MIT_dom"/>
</dbReference>
<dbReference type="Pfam" id="PF00648">
    <property type="entry name" value="Peptidase_C2"/>
    <property type="match status" value="1"/>
</dbReference>
<gene>
    <name evidence="8" type="ORF">AMATHDRAFT_68923</name>
</gene>
<evidence type="ECO:0000256" key="1">
    <source>
        <dbReference type="ARBA" id="ARBA00010193"/>
    </source>
</evidence>
<evidence type="ECO:0000256" key="5">
    <source>
        <dbReference type="PIRSR" id="PIRSR622684-1"/>
    </source>
</evidence>
<protein>
    <recommendedName>
        <fullName evidence="7">Calpain catalytic domain-containing protein</fullName>
    </recommendedName>
</protein>
<dbReference type="InterPro" id="IPR051297">
    <property type="entry name" value="PalB/RIM13"/>
</dbReference>
<evidence type="ECO:0000313" key="8">
    <source>
        <dbReference type="EMBL" id="PFH46869.1"/>
    </source>
</evidence>
<evidence type="ECO:0000256" key="6">
    <source>
        <dbReference type="PROSITE-ProRule" id="PRU00239"/>
    </source>
</evidence>